<dbReference type="EMBL" id="RXZH01000006">
    <property type="protein sequence ID" value="RTZ15086.1"/>
    <property type="molecule type" value="Genomic_DNA"/>
</dbReference>
<dbReference type="CDD" id="cd13590">
    <property type="entry name" value="PBP2_PotD_PotF_like"/>
    <property type="match status" value="1"/>
</dbReference>
<gene>
    <name evidence="6" type="ORF">EJ063_14685</name>
</gene>
<dbReference type="GO" id="GO:0019808">
    <property type="term" value="F:polyamine binding"/>
    <property type="evidence" value="ECO:0007669"/>
    <property type="project" value="InterPro"/>
</dbReference>
<feature type="signal peptide" evidence="5">
    <location>
        <begin position="1"/>
        <end position="18"/>
    </location>
</feature>
<protein>
    <submittedName>
        <fullName evidence="6">Spermidine/putrescine ABC transporter substrate-binding protein</fullName>
    </submittedName>
</protein>
<reference evidence="6 7" key="1">
    <citation type="submission" date="2018-12" db="EMBL/GenBank/DDBJ databases">
        <title>Vibrio sp. isolated from China Sea.</title>
        <authorList>
            <person name="Li Y."/>
        </authorList>
    </citation>
    <scope>NUCLEOTIDE SEQUENCE [LARGE SCALE GENOMIC DNA]</scope>
    <source>
        <strain evidence="6 7">BEI207</strain>
    </source>
</reference>
<dbReference type="PRINTS" id="PR00909">
    <property type="entry name" value="SPERMDNBNDNG"/>
</dbReference>
<feature type="chain" id="PRO_5018743209" evidence="5">
    <location>
        <begin position="19"/>
        <end position="344"/>
    </location>
</feature>
<dbReference type="PANTHER" id="PTHR30222">
    <property type="entry name" value="SPERMIDINE/PUTRESCINE-BINDING PERIPLASMIC PROTEIN"/>
    <property type="match status" value="1"/>
</dbReference>
<evidence type="ECO:0000256" key="3">
    <source>
        <dbReference type="ARBA" id="ARBA00022729"/>
    </source>
</evidence>
<dbReference type="AlphaFoldDB" id="A0A3S0QCL2"/>
<sequence>MRVLFLPLLFFTSSVSLAQALNIYMWEDTLSPQVRAQWEQKSGHSITLSHFDNDDERSQLMMKSIQLPFDVVVLDNVSAQIYGKLGTFENLSTLSNRVHNDKQWNQTCGDYAVPYFWGSVGVAYRKDIIATPPKTWSEFVKPPRKLSGKVGMLNDSVETFLPIFYSLGISPTTENAQEIHQAYPAMVEFNQDVLTYEYILSYIRSQSDPDTLQMTLAYSGDQYSLNRYFGQDNWGYVIPEGEVFLWVDCLAVSAHSDNKQAARAFLNYLMDPKVAAKNAIDIKAATPNRSATKLLPEWYLNDASLFPSQERLANAQIDSQLSAENISLRTKIINRLLKDHEAKH</sequence>
<dbReference type="InterPro" id="IPR001188">
    <property type="entry name" value="Sperm_putr-bd"/>
</dbReference>
<evidence type="ECO:0000313" key="7">
    <source>
        <dbReference type="Proteomes" id="UP000268973"/>
    </source>
</evidence>
<dbReference type="Pfam" id="PF13416">
    <property type="entry name" value="SBP_bac_8"/>
    <property type="match status" value="1"/>
</dbReference>
<keyword evidence="2" id="KW-0813">Transport</keyword>
<dbReference type="PANTHER" id="PTHR30222:SF12">
    <property type="entry name" value="NORSPERMIDINE SENSOR"/>
    <property type="match status" value="1"/>
</dbReference>
<organism evidence="6 7">
    <name type="scientific">Vibrio aquaticus</name>
    <dbReference type="NCBI Taxonomy" id="2496559"/>
    <lineage>
        <taxon>Bacteria</taxon>
        <taxon>Pseudomonadati</taxon>
        <taxon>Pseudomonadota</taxon>
        <taxon>Gammaproteobacteria</taxon>
        <taxon>Vibrionales</taxon>
        <taxon>Vibrionaceae</taxon>
        <taxon>Vibrio</taxon>
    </lineage>
</organism>
<dbReference type="RefSeq" id="WP_126575108.1">
    <property type="nucleotide sequence ID" value="NZ_RXZH01000006.1"/>
</dbReference>
<evidence type="ECO:0000256" key="2">
    <source>
        <dbReference type="ARBA" id="ARBA00022448"/>
    </source>
</evidence>
<dbReference type="GO" id="GO:0015846">
    <property type="term" value="P:polyamine transport"/>
    <property type="evidence" value="ECO:0007669"/>
    <property type="project" value="InterPro"/>
</dbReference>
<name>A0A3S0QCL2_9VIBR</name>
<dbReference type="InterPro" id="IPR006059">
    <property type="entry name" value="SBP"/>
</dbReference>
<comment type="caution">
    <text evidence="6">The sequence shown here is derived from an EMBL/GenBank/DDBJ whole genome shotgun (WGS) entry which is preliminary data.</text>
</comment>
<evidence type="ECO:0000256" key="4">
    <source>
        <dbReference type="ARBA" id="ARBA00022764"/>
    </source>
</evidence>
<keyword evidence="3 5" id="KW-0732">Signal</keyword>
<evidence type="ECO:0000256" key="5">
    <source>
        <dbReference type="SAM" id="SignalP"/>
    </source>
</evidence>
<evidence type="ECO:0000313" key="6">
    <source>
        <dbReference type="EMBL" id="RTZ15086.1"/>
    </source>
</evidence>
<keyword evidence="4" id="KW-0574">Periplasm</keyword>
<dbReference type="Gene3D" id="3.40.190.10">
    <property type="entry name" value="Periplasmic binding protein-like II"/>
    <property type="match status" value="2"/>
</dbReference>
<dbReference type="SUPFAM" id="SSF53850">
    <property type="entry name" value="Periplasmic binding protein-like II"/>
    <property type="match status" value="1"/>
</dbReference>
<dbReference type="GO" id="GO:0042597">
    <property type="term" value="C:periplasmic space"/>
    <property type="evidence" value="ECO:0007669"/>
    <property type="project" value="UniProtKB-SubCell"/>
</dbReference>
<accession>A0A3S0QCL2</accession>
<evidence type="ECO:0000256" key="1">
    <source>
        <dbReference type="ARBA" id="ARBA00004418"/>
    </source>
</evidence>
<dbReference type="Proteomes" id="UP000268973">
    <property type="component" value="Unassembled WGS sequence"/>
</dbReference>
<dbReference type="OrthoDB" id="9769319at2"/>
<proteinExistence type="predicted"/>
<comment type="subcellular location">
    <subcellularLocation>
        <location evidence="1">Periplasm</location>
    </subcellularLocation>
</comment>
<keyword evidence="7" id="KW-1185">Reference proteome</keyword>